<name>A0A1F8H7H8_9BACT</name>
<protein>
    <recommendedName>
        <fullName evidence="1">Nudix hydrolase domain-containing protein</fullName>
    </recommendedName>
</protein>
<accession>A0A1F8H7H8</accession>
<dbReference type="Gene3D" id="3.90.79.10">
    <property type="entry name" value="Nucleoside Triphosphate Pyrophosphohydrolase"/>
    <property type="match status" value="1"/>
</dbReference>
<evidence type="ECO:0000313" key="2">
    <source>
        <dbReference type="EMBL" id="OGN33170.1"/>
    </source>
</evidence>
<dbReference type="InterPro" id="IPR015797">
    <property type="entry name" value="NUDIX_hydrolase-like_dom_sf"/>
</dbReference>
<feature type="domain" description="Nudix hydrolase" evidence="1">
    <location>
        <begin position="64"/>
        <end position="123"/>
    </location>
</feature>
<dbReference type="InterPro" id="IPR000086">
    <property type="entry name" value="NUDIX_hydrolase_dom"/>
</dbReference>
<dbReference type="Proteomes" id="UP000178155">
    <property type="component" value="Unassembled WGS sequence"/>
</dbReference>
<sequence>MTRFKALGPIKKGCEKLDVKNNKVKLNNKGTTFFSFNRAAVEIMTDQGQSRTYVSQRGVIEAPDAALVLPYFQDKGEWYVVLIEQFRLALSGQTLEAPGGELDTADVARGMVRELQEETGISVAPKRIKVVYSELAAPSLMSAKMWGGIVKLEKSEVPEALLAGEWACNEYSALATRPLVAFLKSRDAMTIIIDLWLSRLLDEVAKKVGLLIKKY</sequence>
<gene>
    <name evidence="2" type="ORF">A3I39_03025</name>
</gene>
<dbReference type="SUPFAM" id="SSF55811">
    <property type="entry name" value="Nudix"/>
    <property type="match status" value="1"/>
</dbReference>
<proteinExistence type="predicted"/>
<organism evidence="2 3">
    <name type="scientific">Candidatus Yanofskybacteria bacterium RIFCSPLOWO2_02_FULL_47_9b</name>
    <dbReference type="NCBI Taxonomy" id="1802708"/>
    <lineage>
        <taxon>Bacteria</taxon>
        <taxon>Candidatus Yanofskyibacteriota</taxon>
    </lineage>
</organism>
<dbReference type="EMBL" id="MGKW01000036">
    <property type="protein sequence ID" value="OGN33170.1"/>
    <property type="molecule type" value="Genomic_DNA"/>
</dbReference>
<comment type="caution">
    <text evidence="2">The sequence shown here is derived from an EMBL/GenBank/DDBJ whole genome shotgun (WGS) entry which is preliminary data.</text>
</comment>
<dbReference type="AlphaFoldDB" id="A0A1F8H7H8"/>
<reference evidence="2 3" key="1">
    <citation type="journal article" date="2016" name="Nat. Commun.">
        <title>Thousands of microbial genomes shed light on interconnected biogeochemical processes in an aquifer system.</title>
        <authorList>
            <person name="Anantharaman K."/>
            <person name="Brown C.T."/>
            <person name="Hug L.A."/>
            <person name="Sharon I."/>
            <person name="Castelle C.J."/>
            <person name="Probst A.J."/>
            <person name="Thomas B.C."/>
            <person name="Singh A."/>
            <person name="Wilkins M.J."/>
            <person name="Karaoz U."/>
            <person name="Brodie E.L."/>
            <person name="Williams K.H."/>
            <person name="Hubbard S.S."/>
            <person name="Banfield J.F."/>
        </authorList>
    </citation>
    <scope>NUCLEOTIDE SEQUENCE [LARGE SCALE GENOMIC DNA]</scope>
</reference>
<evidence type="ECO:0000259" key="1">
    <source>
        <dbReference type="Pfam" id="PF00293"/>
    </source>
</evidence>
<evidence type="ECO:0000313" key="3">
    <source>
        <dbReference type="Proteomes" id="UP000178155"/>
    </source>
</evidence>
<dbReference type="Pfam" id="PF00293">
    <property type="entry name" value="NUDIX"/>
    <property type="match status" value="1"/>
</dbReference>